<gene>
    <name evidence="2" type="ordered locus">LOC_Os12g11030</name>
</gene>
<organism evidence="2">
    <name type="scientific">Oryza sativa subsp. japonica</name>
    <name type="common">Rice</name>
    <dbReference type="NCBI Taxonomy" id="39947"/>
    <lineage>
        <taxon>Eukaryota</taxon>
        <taxon>Viridiplantae</taxon>
        <taxon>Streptophyta</taxon>
        <taxon>Embryophyta</taxon>
        <taxon>Tracheophyta</taxon>
        <taxon>Spermatophyta</taxon>
        <taxon>Magnoliopsida</taxon>
        <taxon>Liliopsida</taxon>
        <taxon>Poales</taxon>
        <taxon>Poaceae</taxon>
        <taxon>BOP clade</taxon>
        <taxon>Oryzoideae</taxon>
        <taxon>Oryzeae</taxon>
        <taxon>Oryzinae</taxon>
        <taxon>Oryza</taxon>
        <taxon>Oryza sativa</taxon>
    </lineage>
</organism>
<dbReference type="CDD" id="cd00303">
    <property type="entry name" value="retropepsin_like"/>
    <property type="match status" value="1"/>
</dbReference>
<name>Q2QW03_ORYSJ</name>
<evidence type="ECO:0000256" key="1">
    <source>
        <dbReference type="SAM" id="MobiDB-lite"/>
    </source>
</evidence>
<reference evidence="2" key="3">
    <citation type="submission" date="2006-01" db="EMBL/GenBank/DDBJ databases">
        <authorList>
            <person name="Buell R."/>
        </authorList>
    </citation>
    <scope>NUCLEOTIDE SEQUENCE</scope>
</reference>
<accession>Q2QW03</accession>
<feature type="compositionally biased region" description="Low complexity" evidence="1">
    <location>
        <begin position="469"/>
        <end position="481"/>
    </location>
</feature>
<reference evidence="2" key="1">
    <citation type="journal article" date="2005" name="BMC Biol.">
        <title>The sequence of rice chromosomes 11 and 12, rich in disease resistance genes and recent gene duplications.</title>
        <authorList>
            <consortium name="The rice chromosomes 11 and 12 sequencing consortia"/>
        </authorList>
    </citation>
    <scope>NUCLEOTIDE SEQUENCE [LARGE SCALE GENOMIC DNA]</scope>
</reference>
<dbReference type="AlphaFoldDB" id="Q2QW03"/>
<reference evidence="2" key="2">
    <citation type="submission" date="2005-04" db="EMBL/GenBank/DDBJ databases">
        <authorList>
            <person name="Buell C.R."/>
            <person name="Wing R.A."/>
            <person name="McCombie W.A."/>
            <person name="Ouyang S."/>
        </authorList>
    </citation>
    <scope>NUCLEOTIDE SEQUENCE</scope>
</reference>
<protein>
    <submittedName>
        <fullName evidence="2">Retrotransposon protein, putative, unclassified</fullName>
    </submittedName>
</protein>
<feature type="region of interest" description="Disordered" evidence="1">
    <location>
        <begin position="407"/>
        <end position="438"/>
    </location>
</feature>
<proteinExistence type="predicted"/>
<feature type="compositionally biased region" description="Basic and acidic residues" evidence="1">
    <location>
        <begin position="428"/>
        <end position="438"/>
    </location>
</feature>
<feature type="region of interest" description="Disordered" evidence="1">
    <location>
        <begin position="450"/>
        <end position="516"/>
    </location>
</feature>
<dbReference type="InterPro" id="IPR021109">
    <property type="entry name" value="Peptidase_aspartic_dom_sf"/>
</dbReference>
<evidence type="ECO:0000313" key="2">
    <source>
        <dbReference type="EMBL" id="ABA96732.1"/>
    </source>
</evidence>
<dbReference type="SUPFAM" id="SSF50630">
    <property type="entry name" value="Acid proteases"/>
    <property type="match status" value="1"/>
</dbReference>
<dbReference type="EMBL" id="DP000011">
    <property type="protein sequence ID" value="ABA96732.1"/>
    <property type="molecule type" value="Genomic_DNA"/>
</dbReference>
<sequence length="751" mass="83941">MTKPPSTKAEVEPVNVIPVALEELDEGARKALDEHLKAYTQDLLMKACARTRQGVIFKPGSLPKHTFDMVSAEEVSQSIQQQIAHTIDSSMVTLNNKLDASIETRCEEFMRTKFGPLMADFMFKDKASTSASQAPIDQISSKTDGVKTQQTDEGWSAHTAGLTGLDGRLDRDFAAGQTGQTGYYPGGQIGPQTGLTAPLDAGQFGAWTGQTGAIIPIQGVDPMTNNMFLYHIPAPNPPISTIGPQVQPHIPNAYNDPTRGYTPDTRHGQYNYIAPQPQPIKPPNPPPNQNRPDNMEELISGIIKDKFGIKARNHTKVYQKPYPDYYDNIPYPRGYRVPEFTKFSGEDNEGRLKFTDGSKMKLDHDPFPVNTINFNNKKVLIGQGVVIGEPRPKMMVPKNPEVGVWKENRSEVSSSKAPKRTKFYAKNRANEEKREGKRVKVEIRTSEVITIKVGSHDEPIPSGDEVGESSSNKSNAGTSSSQAAGLTRPSGRSDRSPKAGLTGPSGRFDRQPNVGFDGYQKRRLQHLWAQELREREAEEQRDRRFNELRPLPTKMWRHKSIEIEEPVVVQKEKEEQSVAKDESSPKEDMDVNMVCMLPMEFYAIDEAEVAQFSLGPKDAVFEKPDESNRHMKPLYFKGHIDGKPVSRMLVDGGAAMNFMPYSLFKKLGHGDDELKKTNIILNGFNGEPTEAKDIFSVELTVGNKTLPTAFFIVDVQEANLEWLQKRVQEYRSTKNDISETIEDFDEVEKLG</sequence>
<dbReference type="Gene3D" id="2.40.70.10">
    <property type="entry name" value="Acid Proteases"/>
    <property type="match status" value="1"/>
</dbReference>